<reference evidence="4" key="2">
    <citation type="submission" date="2025-08" db="UniProtKB">
        <authorList>
            <consortium name="RefSeq"/>
        </authorList>
    </citation>
    <scope>IDENTIFICATION</scope>
    <source>
        <tissue evidence="4">Leaf</tissue>
    </source>
</reference>
<dbReference type="PANTHER" id="PTHR37610:SF86">
    <property type="entry name" value="RETROTRANSPOSON COPIA-LIKE N-TERMINAL DOMAIN-CONTAINING PROTEIN"/>
    <property type="match status" value="1"/>
</dbReference>
<feature type="domain" description="Retrotransposon Copia-like N-terminal" evidence="2">
    <location>
        <begin position="45"/>
        <end position="88"/>
    </location>
</feature>
<dbReference type="PANTHER" id="PTHR37610">
    <property type="entry name" value="CCHC-TYPE DOMAIN-CONTAINING PROTEIN"/>
    <property type="match status" value="1"/>
</dbReference>
<name>A0A1U7X2H3_NICSY</name>
<sequence length="168" mass="18901">MAIGEETLGETSFPATTTSGNVNSTTGATVFPSIDHNHPLFLQPKHTPGSILISLQLKGSDNYALWSKSMRIGLLGKSKLGFVDGRFPKSKIEPELHDQWEKVNDVVLSWIMNAVRPGLLSSVVYASNAHKFWEDLKERFNKDTMSIVDYFSKLRDLWDEFDALMLCH</sequence>
<reference evidence="3" key="1">
    <citation type="journal article" date="2013" name="Genome Biol.">
        <title>Reference genomes and transcriptomes of Nicotiana sylvestris and Nicotiana tomentosiformis.</title>
        <authorList>
            <person name="Sierro N."/>
            <person name="Battey J.N."/>
            <person name="Ouadi S."/>
            <person name="Bovet L."/>
            <person name="Goepfert S."/>
            <person name="Bakaher N."/>
            <person name="Peitsch M.C."/>
            <person name="Ivanov N.V."/>
        </authorList>
    </citation>
    <scope>NUCLEOTIDE SEQUENCE [LARGE SCALE GENOMIC DNA]</scope>
</reference>
<accession>A0A1U7X2H3</accession>
<dbReference type="Proteomes" id="UP000189701">
    <property type="component" value="Unplaced"/>
</dbReference>
<dbReference type="GeneID" id="104233334"/>
<dbReference type="InterPro" id="IPR029472">
    <property type="entry name" value="Copia-like_N"/>
</dbReference>
<evidence type="ECO:0000256" key="1">
    <source>
        <dbReference type="SAM" id="MobiDB-lite"/>
    </source>
</evidence>
<evidence type="ECO:0000259" key="2">
    <source>
        <dbReference type="Pfam" id="PF14244"/>
    </source>
</evidence>
<protein>
    <submittedName>
        <fullName evidence="4">Uncharacterized protein LOC104233334</fullName>
    </submittedName>
</protein>
<organism evidence="3 4">
    <name type="scientific">Nicotiana sylvestris</name>
    <name type="common">Wood tobacco</name>
    <name type="synonym">South American tobacco</name>
    <dbReference type="NCBI Taxonomy" id="4096"/>
    <lineage>
        <taxon>Eukaryota</taxon>
        <taxon>Viridiplantae</taxon>
        <taxon>Streptophyta</taxon>
        <taxon>Embryophyta</taxon>
        <taxon>Tracheophyta</taxon>
        <taxon>Spermatophyta</taxon>
        <taxon>Magnoliopsida</taxon>
        <taxon>eudicotyledons</taxon>
        <taxon>Gunneridae</taxon>
        <taxon>Pentapetalae</taxon>
        <taxon>asterids</taxon>
        <taxon>lamiids</taxon>
        <taxon>Solanales</taxon>
        <taxon>Solanaceae</taxon>
        <taxon>Nicotianoideae</taxon>
        <taxon>Nicotianeae</taxon>
        <taxon>Nicotiana</taxon>
    </lineage>
</organism>
<proteinExistence type="predicted"/>
<dbReference type="KEGG" id="nsy:104233334"/>
<dbReference type="eggNOG" id="KOG0017">
    <property type="taxonomic scope" value="Eukaryota"/>
</dbReference>
<feature type="region of interest" description="Disordered" evidence="1">
    <location>
        <begin position="1"/>
        <end position="21"/>
    </location>
</feature>
<keyword evidence="3" id="KW-1185">Reference proteome</keyword>
<dbReference type="OrthoDB" id="1002462at2759"/>
<dbReference type="Pfam" id="PF14244">
    <property type="entry name" value="Retrotran_gag_3"/>
    <property type="match status" value="1"/>
</dbReference>
<gene>
    <name evidence="4" type="primary">LOC104233334</name>
</gene>
<dbReference type="AlphaFoldDB" id="A0A1U7X2H3"/>
<evidence type="ECO:0000313" key="3">
    <source>
        <dbReference type="Proteomes" id="UP000189701"/>
    </source>
</evidence>
<dbReference type="RefSeq" id="XP_009785028.1">
    <property type="nucleotide sequence ID" value="XM_009786726.1"/>
</dbReference>
<evidence type="ECO:0000313" key="4">
    <source>
        <dbReference type="RefSeq" id="XP_009785028.1"/>
    </source>
</evidence>